<feature type="domain" description="HTH crp-type" evidence="5">
    <location>
        <begin position="132"/>
        <end position="199"/>
    </location>
</feature>
<dbReference type="Pfam" id="PF00027">
    <property type="entry name" value="cNMP_binding"/>
    <property type="match status" value="1"/>
</dbReference>
<dbReference type="GO" id="GO:0005829">
    <property type="term" value="C:cytosol"/>
    <property type="evidence" value="ECO:0007669"/>
    <property type="project" value="TreeGrafter"/>
</dbReference>
<dbReference type="Gene3D" id="2.60.120.10">
    <property type="entry name" value="Jelly Rolls"/>
    <property type="match status" value="1"/>
</dbReference>
<dbReference type="SUPFAM" id="SSF51206">
    <property type="entry name" value="cAMP-binding domain-like"/>
    <property type="match status" value="1"/>
</dbReference>
<evidence type="ECO:0000256" key="2">
    <source>
        <dbReference type="ARBA" id="ARBA00023125"/>
    </source>
</evidence>
<comment type="caution">
    <text evidence="6">The sequence shown here is derived from an EMBL/GenBank/DDBJ whole genome shotgun (WGS) entry which is preliminary data.</text>
</comment>
<evidence type="ECO:0000256" key="1">
    <source>
        <dbReference type="ARBA" id="ARBA00023015"/>
    </source>
</evidence>
<dbReference type="PANTHER" id="PTHR24567:SF74">
    <property type="entry name" value="HTH-TYPE TRANSCRIPTIONAL REGULATOR ARCR"/>
    <property type="match status" value="1"/>
</dbReference>
<dbReference type="CDD" id="cd00038">
    <property type="entry name" value="CAP_ED"/>
    <property type="match status" value="1"/>
</dbReference>
<dbReference type="InterPro" id="IPR050397">
    <property type="entry name" value="Env_Response_Regulators"/>
</dbReference>
<keyword evidence="3" id="KW-0804">Transcription</keyword>
<accession>A0A7C3KDS6</accession>
<dbReference type="InterPro" id="IPR018490">
    <property type="entry name" value="cNMP-bd_dom_sf"/>
</dbReference>
<dbReference type="InterPro" id="IPR000595">
    <property type="entry name" value="cNMP-bd_dom"/>
</dbReference>
<dbReference type="EMBL" id="DSRU01000172">
    <property type="protein sequence ID" value="HFM98464.1"/>
    <property type="molecule type" value="Genomic_DNA"/>
</dbReference>
<reference evidence="6" key="1">
    <citation type="journal article" date="2020" name="mSystems">
        <title>Genome- and Community-Level Interaction Insights into Carbon Utilization and Element Cycling Functions of Hydrothermarchaeota in Hydrothermal Sediment.</title>
        <authorList>
            <person name="Zhou Z."/>
            <person name="Liu Y."/>
            <person name="Xu W."/>
            <person name="Pan J."/>
            <person name="Luo Z.H."/>
            <person name="Li M."/>
        </authorList>
    </citation>
    <scope>NUCLEOTIDE SEQUENCE [LARGE SCALE GENOMIC DNA]</scope>
    <source>
        <strain evidence="6">SpSt-418</strain>
    </source>
</reference>
<gene>
    <name evidence="6" type="ORF">ENR64_12045</name>
</gene>
<evidence type="ECO:0000259" key="4">
    <source>
        <dbReference type="PROSITE" id="PS50042"/>
    </source>
</evidence>
<dbReference type="SMART" id="SM00100">
    <property type="entry name" value="cNMP"/>
    <property type="match status" value="1"/>
</dbReference>
<proteinExistence type="predicted"/>
<dbReference type="PROSITE" id="PS51063">
    <property type="entry name" value="HTH_CRP_2"/>
    <property type="match status" value="1"/>
</dbReference>
<evidence type="ECO:0000313" key="6">
    <source>
        <dbReference type="EMBL" id="HFM98464.1"/>
    </source>
</evidence>
<dbReference type="PANTHER" id="PTHR24567">
    <property type="entry name" value="CRP FAMILY TRANSCRIPTIONAL REGULATORY PROTEIN"/>
    <property type="match status" value="1"/>
</dbReference>
<organism evidence="6">
    <name type="scientific">Oscillatoriales cyanobacterium SpSt-418</name>
    <dbReference type="NCBI Taxonomy" id="2282169"/>
    <lineage>
        <taxon>Bacteria</taxon>
        <taxon>Bacillati</taxon>
        <taxon>Cyanobacteriota</taxon>
        <taxon>Cyanophyceae</taxon>
        <taxon>Oscillatoriophycideae</taxon>
        <taxon>Oscillatoriales</taxon>
    </lineage>
</organism>
<evidence type="ECO:0000259" key="5">
    <source>
        <dbReference type="PROSITE" id="PS51063"/>
    </source>
</evidence>
<dbReference type="GO" id="GO:0003700">
    <property type="term" value="F:DNA-binding transcription factor activity"/>
    <property type="evidence" value="ECO:0007669"/>
    <property type="project" value="TreeGrafter"/>
</dbReference>
<dbReference type="GO" id="GO:0003677">
    <property type="term" value="F:DNA binding"/>
    <property type="evidence" value="ECO:0007669"/>
    <property type="project" value="UniProtKB-KW"/>
</dbReference>
<dbReference type="AlphaFoldDB" id="A0A7C3KDS6"/>
<dbReference type="InterPro" id="IPR012318">
    <property type="entry name" value="HTH_CRP"/>
</dbReference>
<dbReference type="InterPro" id="IPR014710">
    <property type="entry name" value="RmlC-like_jellyroll"/>
</dbReference>
<dbReference type="SUPFAM" id="SSF46785">
    <property type="entry name" value="Winged helix' DNA-binding domain"/>
    <property type="match status" value="1"/>
</dbReference>
<evidence type="ECO:0000256" key="3">
    <source>
        <dbReference type="ARBA" id="ARBA00023163"/>
    </source>
</evidence>
<name>A0A7C3KDS6_9CYAN</name>
<protein>
    <submittedName>
        <fullName evidence="6">Crp/Fnr family transcriptional regulator</fullName>
    </submittedName>
</protein>
<dbReference type="SMART" id="SM00419">
    <property type="entry name" value="HTH_CRP"/>
    <property type="match status" value="1"/>
</dbReference>
<feature type="domain" description="Cyclic nucleotide-binding" evidence="4">
    <location>
        <begin position="24"/>
        <end position="118"/>
    </location>
</feature>
<dbReference type="Pfam" id="PF13545">
    <property type="entry name" value="HTH_Crp_2"/>
    <property type="match status" value="1"/>
</dbReference>
<keyword evidence="1" id="KW-0805">Transcription regulation</keyword>
<sequence length="202" mass="22672">MMLKISELPPTLTTGLTQHDLVKGQILFQQGEAAQAIFWVKSGRVKLISFTEQQMITHYTVNPGESFAETALYFDTYACTAIAEQAAQVIAIPKHIFLDALRQSPHLSEQYLAHLTHRFAAVKRLLELRSIRSARDRVLHYFVQQLQPGESTVPLTRSLKVLAAELGLSPEALSRTLSQLEAEGVLSRKKGSILFKEEWLNS</sequence>
<dbReference type="InterPro" id="IPR036390">
    <property type="entry name" value="WH_DNA-bd_sf"/>
</dbReference>
<keyword evidence="2" id="KW-0238">DNA-binding</keyword>
<dbReference type="PROSITE" id="PS50042">
    <property type="entry name" value="CNMP_BINDING_3"/>
    <property type="match status" value="1"/>
</dbReference>